<dbReference type="FunFam" id="1.10.238.10:FF:000336">
    <property type="entry name" value="HLH domain-containing protein"/>
    <property type="match status" value="1"/>
</dbReference>
<dbReference type="Proteomes" id="UP001432322">
    <property type="component" value="Unassembled WGS sequence"/>
</dbReference>
<dbReference type="InterPro" id="IPR050145">
    <property type="entry name" value="Centrin_CML-like"/>
</dbReference>
<evidence type="ECO:0000259" key="4">
    <source>
        <dbReference type="PROSITE" id="PS50222"/>
    </source>
</evidence>
<keyword evidence="6" id="KW-1185">Reference proteome</keyword>
<evidence type="ECO:0000313" key="6">
    <source>
        <dbReference type="Proteomes" id="UP001432322"/>
    </source>
</evidence>
<dbReference type="InterPro" id="IPR018247">
    <property type="entry name" value="EF_Hand_1_Ca_BS"/>
</dbReference>
<feature type="domain" description="EF-hand" evidence="4">
    <location>
        <begin position="6"/>
        <end position="41"/>
    </location>
</feature>
<feature type="domain" description="EF-hand" evidence="4">
    <location>
        <begin position="76"/>
        <end position="111"/>
    </location>
</feature>
<dbReference type="InterPro" id="IPR002048">
    <property type="entry name" value="EF_hand_dom"/>
</dbReference>
<dbReference type="PROSITE" id="PS50222">
    <property type="entry name" value="EF_HAND_2"/>
    <property type="match status" value="3"/>
</dbReference>
<evidence type="ECO:0000313" key="5">
    <source>
        <dbReference type="EMBL" id="GMT19433.1"/>
    </source>
</evidence>
<dbReference type="PANTHER" id="PTHR23050">
    <property type="entry name" value="CALCIUM BINDING PROTEIN"/>
    <property type="match status" value="1"/>
</dbReference>
<protein>
    <recommendedName>
        <fullName evidence="4">EF-hand domain-containing protein</fullName>
    </recommendedName>
</protein>
<dbReference type="SUPFAM" id="SSF47473">
    <property type="entry name" value="EF-hand"/>
    <property type="match status" value="1"/>
</dbReference>
<dbReference type="InterPro" id="IPR011992">
    <property type="entry name" value="EF-hand-dom_pair"/>
</dbReference>
<dbReference type="GO" id="GO:0005509">
    <property type="term" value="F:calcium ion binding"/>
    <property type="evidence" value="ECO:0007669"/>
    <property type="project" value="InterPro"/>
</dbReference>
<gene>
    <name evidence="5" type="ORF">PFISCL1PPCAC_10730</name>
</gene>
<keyword evidence="3" id="KW-0106">Calcium</keyword>
<evidence type="ECO:0000256" key="3">
    <source>
        <dbReference type="ARBA" id="ARBA00022837"/>
    </source>
</evidence>
<dbReference type="PROSITE" id="PS00018">
    <property type="entry name" value="EF_HAND_1"/>
    <property type="match status" value="1"/>
</dbReference>
<feature type="domain" description="EF-hand" evidence="4">
    <location>
        <begin position="42"/>
        <end position="75"/>
    </location>
</feature>
<keyword evidence="1" id="KW-0479">Metal-binding</keyword>
<name>A0AAV5VMD3_9BILA</name>
<evidence type="ECO:0000256" key="1">
    <source>
        <dbReference type="ARBA" id="ARBA00022723"/>
    </source>
</evidence>
<reference evidence="5" key="1">
    <citation type="submission" date="2023-10" db="EMBL/GenBank/DDBJ databases">
        <title>Genome assembly of Pristionchus species.</title>
        <authorList>
            <person name="Yoshida K."/>
            <person name="Sommer R.J."/>
        </authorList>
    </citation>
    <scope>NUCLEOTIDE SEQUENCE</scope>
    <source>
        <strain evidence="5">RS5133</strain>
    </source>
</reference>
<organism evidence="5 6">
    <name type="scientific">Pristionchus fissidentatus</name>
    <dbReference type="NCBI Taxonomy" id="1538716"/>
    <lineage>
        <taxon>Eukaryota</taxon>
        <taxon>Metazoa</taxon>
        <taxon>Ecdysozoa</taxon>
        <taxon>Nematoda</taxon>
        <taxon>Chromadorea</taxon>
        <taxon>Rhabditida</taxon>
        <taxon>Rhabditina</taxon>
        <taxon>Diplogasteromorpha</taxon>
        <taxon>Diplogasteroidea</taxon>
        <taxon>Neodiplogasteridae</taxon>
        <taxon>Pristionchus</taxon>
    </lineage>
</organism>
<keyword evidence="2" id="KW-0677">Repeat</keyword>
<dbReference type="Gene3D" id="1.10.238.10">
    <property type="entry name" value="EF-hand"/>
    <property type="match status" value="2"/>
</dbReference>
<dbReference type="CDD" id="cd00051">
    <property type="entry name" value="EFh"/>
    <property type="match status" value="2"/>
</dbReference>
<accession>A0AAV5VMD3</accession>
<sequence>MPLPEGLVDEYRKQFSQIDKDDSGFVTQEELSSLLSQMGHSEADVKEKFRELDQDIDKKISFAEFIDLMEKLSLGRDSSELEEVFKLADEEGMGFIDYDTLKRMLIELIGSSDRVSHGLRALRINEDEHIDCEQFIEIANSI</sequence>
<dbReference type="EMBL" id="BTSY01000003">
    <property type="protein sequence ID" value="GMT19433.1"/>
    <property type="molecule type" value="Genomic_DNA"/>
</dbReference>
<proteinExistence type="predicted"/>
<dbReference type="Pfam" id="PF13499">
    <property type="entry name" value="EF-hand_7"/>
    <property type="match status" value="1"/>
</dbReference>
<comment type="caution">
    <text evidence="5">The sequence shown here is derived from an EMBL/GenBank/DDBJ whole genome shotgun (WGS) entry which is preliminary data.</text>
</comment>
<dbReference type="AlphaFoldDB" id="A0AAV5VMD3"/>
<evidence type="ECO:0000256" key="2">
    <source>
        <dbReference type="ARBA" id="ARBA00022737"/>
    </source>
</evidence>
<dbReference type="SMART" id="SM00054">
    <property type="entry name" value="EFh"/>
    <property type="match status" value="3"/>
</dbReference>